<feature type="compositionally biased region" description="Basic and acidic residues" evidence="1">
    <location>
        <begin position="235"/>
        <end position="244"/>
    </location>
</feature>
<dbReference type="Proteomes" id="UP000001937">
    <property type="component" value="Chromosome"/>
</dbReference>
<feature type="region of interest" description="Disordered" evidence="1">
    <location>
        <begin position="225"/>
        <end position="253"/>
    </location>
</feature>
<sequence length="253" mass="26660">MATSEPPTPRPPRLPRPAPPPSAPIPGRGQWILTWFGSAKNIAGCTCALAGAGASAAGLVDWPFWPPVVAALYAIGALVAPPRRAAVAGGGIDVDDLRATVEAQYRALIDRAPDDRALVAAAEEVIGALRQVLDTPHLLRPGSPETFAVERTVADYLPTAVETYLGLPRAYAETHRLPDGRTPRDVLLATLALLAGGMREVTEAAARGDTAQLLAHSRFLTDRFGPTELTLPDPARPDLARPDLPRIPGPPSP</sequence>
<dbReference type="eggNOG" id="ENOG5032UCW">
    <property type="taxonomic scope" value="Bacteria"/>
</dbReference>
<accession>Q2J8W7</accession>
<dbReference type="EMBL" id="CP000249">
    <property type="protein sequence ID" value="ABD12275.1"/>
    <property type="molecule type" value="Genomic_DNA"/>
</dbReference>
<dbReference type="KEGG" id="fra:Francci3_2917"/>
<evidence type="ECO:0000313" key="3">
    <source>
        <dbReference type="Proteomes" id="UP000001937"/>
    </source>
</evidence>
<dbReference type="RefSeq" id="WP_011437304.1">
    <property type="nucleotide sequence ID" value="NC_007777.1"/>
</dbReference>
<gene>
    <name evidence="2" type="ordered locus">Francci3_2917</name>
</gene>
<reference evidence="2 3" key="1">
    <citation type="journal article" date="2007" name="Genome Res.">
        <title>Genome characteristics of facultatively symbiotic Frankia sp. strains reflect host range and host plant biogeography.</title>
        <authorList>
            <person name="Normand P."/>
            <person name="Lapierre P."/>
            <person name="Tisa L.S."/>
            <person name="Gogarten J.P."/>
            <person name="Alloisio N."/>
            <person name="Bagnarol E."/>
            <person name="Bassi C.A."/>
            <person name="Berry A.M."/>
            <person name="Bickhart D.M."/>
            <person name="Choisne N."/>
            <person name="Couloux A."/>
            <person name="Cournoyer B."/>
            <person name="Cruveiller S."/>
            <person name="Daubin V."/>
            <person name="Demange N."/>
            <person name="Francino M.P."/>
            <person name="Goltsman E."/>
            <person name="Huang Y."/>
            <person name="Kopp O.R."/>
            <person name="Labarre L."/>
            <person name="Lapidus A."/>
            <person name="Lavire C."/>
            <person name="Marechal J."/>
            <person name="Martinez M."/>
            <person name="Mastronunzio J.E."/>
            <person name="Mullin B.C."/>
            <person name="Niemann J."/>
            <person name="Pujic P."/>
            <person name="Rawnsley T."/>
            <person name="Rouy Z."/>
            <person name="Schenowitz C."/>
            <person name="Sellstedt A."/>
            <person name="Tavares F."/>
            <person name="Tomkins J.P."/>
            <person name="Vallenet D."/>
            <person name="Valverde C."/>
            <person name="Wall L.G."/>
            <person name="Wang Y."/>
            <person name="Medigue C."/>
            <person name="Benson D.R."/>
        </authorList>
    </citation>
    <scope>NUCLEOTIDE SEQUENCE [LARGE SCALE GENOMIC DNA]</scope>
    <source>
        <strain evidence="3">DSM 45818 / CECT 9043 / CcI3</strain>
    </source>
</reference>
<dbReference type="AlphaFoldDB" id="Q2J8W7"/>
<evidence type="ECO:0000256" key="1">
    <source>
        <dbReference type="SAM" id="MobiDB-lite"/>
    </source>
</evidence>
<name>Q2J8W7_FRACC</name>
<feature type="region of interest" description="Disordered" evidence="1">
    <location>
        <begin position="1"/>
        <end position="23"/>
    </location>
</feature>
<dbReference type="STRING" id="106370.Francci3_2917"/>
<dbReference type="HOGENOM" id="CLU_096040_0_0_11"/>
<proteinExistence type="predicted"/>
<protein>
    <submittedName>
        <fullName evidence="2">Uncharacterized protein</fullName>
    </submittedName>
</protein>
<evidence type="ECO:0000313" key="2">
    <source>
        <dbReference type="EMBL" id="ABD12275.1"/>
    </source>
</evidence>
<organism evidence="2 3">
    <name type="scientific">Frankia casuarinae (strain DSM 45818 / CECT 9043 / HFP020203 / CcI3)</name>
    <dbReference type="NCBI Taxonomy" id="106370"/>
    <lineage>
        <taxon>Bacteria</taxon>
        <taxon>Bacillati</taxon>
        <taxon>Actinomycetota</taxon>
        <taxon>Actinomycetes</taxon>
        <taxon>Frankiales</taxon>
        <taxon>Frankiaceae</taxon>
        <taxon>Frankia</taxon>
    </lineage>
</organism>
<keyword evidence="3" id="KW-1185">Reference proteome</keyword>